<evidence type="ECO:0000313" key="3">
    <source>
        <dbReference type="Proteomes" id="UP000518904"/>
    </source>
</evidence>
<dbReference type="AlphaFoldDB" id="A0A7Y0XD41"/>
<evidence type="ECO:0000313" key="2">
    <source>
        <dbReference type="EMBL" id="NMU84535.1"/>
    </source>
</evidence>
<dbReference type="Pfam" id="PF13166">
    <property type="entry name" value="AAA_13"/>
    <property type="match status" value="1"/>
</dbReference>
<dbReference type="Proteomes" id="UP000518904">
    <property type="component" value="Unassembled WGS sequence"/>
</dbReference>
<dbReference type="Gene3D" id="3.40.50.300">
    <property type="entry name" value="P-loop containing nucleotide triphosphate hydrolases"/>
    <property type="match status" value="1"/>
</dbReference>
<proteinExistence type="predicted"/>
<reference evidence="2 3" key="1">
    <citation type="submission" date="2020-04" db="EMBL/GenBank/DDBJ databases">
        <title>Whole-genome sequencing of Vibrio spp. from China reveals different genetic environments of blaCTX-M-14 among diverse lineages.</title>
        <authorList>
            <person name="Zheng Z."/>
            <person name="Ye L."/>
            <person name="Chen S."/>
        </authorList>
    </citation>
    <scope>NUCLEOTIDE SEQUENCE [LARGE SCALE GENOMIC DNA]</scope>
    <source>
        <strain evidence="2 3">Vb0551</strain>
    </source>
</reference>
<dbReference type="InterPro" id="IPR026866">
    <property type="entry name" value="CR006_AAA"/>
</dbReference>
<comment type="caution">
    <text evidence="2">The sequence shown here is derived from an EMBL/GenBank/DDBJ whole genome shotgun (WGS) entry which is preliminary data.</text>
</comment>
<name>A0A7Y0XD41_VIBPH</name>
<protein>
    <submittedName>
        <fullName evidence="2">AAA family ATPase</fullName>
    </submittedName>
</protein>
<dbReference type="InterPro" id="IPR027417">
    <property type="entry name" value="P-loop_NTPase"/>
</dbReference>
<sequence>MICSLKLADVATYDTTGVHLSNLKKINFIYGANGCGKTTASSYLSHPN</sequence>
<organism evidence="2 3">
    <name type="scientific">Vibrio parahaemolyticus</name>
    <dbReference type="NCBI Taxonomy" id="670"/>
    <lineage>
        <taxon>Bacteria</taxon>
        <taxon>Pseudomonadati</taxon>
        <taxon>Pseudomonadota</taxon>
        <taxon>Gammaproteobacteria</taxon>
        <taxon>Vibrionales</taxon>
        <taxon>Vibrionaceae</taxon>
        <taxon>Vibrio</taxon>
    </lineage>
</organism>
<gene>
    <name evidence="2" type="ORF">HKB16_16825</name>
</gene>
<evidence type="ECO:0000259" key="1">
    <source>
        <dbReference type="Pfam" id="PF13166"/>
    </source>
</evidence>
<accession>A0A7Y0XD41</accession>
<feature type="non-terminal residue" evidence="2">
    <location>
        <position position="48"/>
    </location>
</feature>
<dbReference type="SUPFAM" id="SSF52540">
    <property type="entry name" value="P-loop containing nucleoside triphosphate hydrolases"/>
    <property type="match status" value="1"/>
</dbReference>
<feature type="domain" description="Protein CR006 P-loop" evidence="1">
    <location>
        <begin position="10"/>
        <end position="46"/>
    </location>
</feature>
<dbReference type="EMBL" id="JABCLB010001850">
    <property type="protein sequence ID" value="NMU84535.1"/>
    <property type="molecule type" value="Genomic_DNA"/>
</dbReference>